<feature type="region of interest" description="Disordered" evidence="1">
    <location>
        <begin position="226"/>
        <end position="246"/>
    </location>
</feature>
<comment type="caution">
    <text evidence="3">The sequence shown here is derived from an EMBL/GenBank/DDBJ whole genome shotgun (WGS) entry which is preliminary data.</text>
</comment>
<dbReference type="InterPro" id="IPR002560">
    <property type="entry name" value="Transposase_DDE"/>
</dbReference>
<feature type="domain" description="HTH IS21-type" evidence="2">
    <location>
        <begin position="252"/>
        <end position="314"/>
    </location>
</feature>
<dbReference type="PROSITE" id="PS50531">
    <property type="entry name" value="HTH_IS21"/>
    <property type="match status" value="1"/>
</dbReference>
<dbReference type="InterPro" id="IPR029261">
    <property type="entry name" value="Transposase_Znf"/>
</dbReference>
<dbReference type="InterPro" id="IPR047951">
    <property type="entry name" value="Transpos_ISL3"/>
</dbReference>
<gene>
    <name evidence="3" type="ORF">IU470_18725</name>
</gene>
<reference evidence="3 4" key="1">
    <citation type="submission" date="2020-10" db="EMBL/GenBank/DDBJ databases">
        <title>Identification of Nocardia species via Next-generation sequencing and recognition of intraspecies genetic diversity.</title>
        <authorList>
            <person name="Li P."/>
            <person name="Li P."/>
            <person name="Lu B."/>
        </authorList>
    </citation>
    <scope>NUCLEOTIDE SEQUENCE [LARGE SCALE GENOMIC DNA]</scope>
    <source>
        <strain evidence="3 4">N-11</strain>
    </source>
</reference>
<dbReference type="EMBL" id="JADLRE010000014">
    <property type="protein sequence ID" value="MBF6227132.1"/>
    <property type="molecule type" value="Genomic_DNA"/>
</dbReference>
<evidence type="ECO:0000313" key="4">
    <source>
        <dbReference type="Proteomes" id="UP000807309"/>
    </source>
</evidence>
<feature type="compositionally biased region" description="Pro residues" evidence="1">
    <location>
        <begin position="234"/>
        <end position="244"/>
    </location>
</feature>
<accession>A0ABS0CC96</accession>
<organism evidence="3 4">
    <name type="scientific">Nocardia abscessus</name>
    <dbReference type="NCBI Taxonomy" id="120957"/>
    <lineage>
        <taxon>Bacteria</taxon>
        <taxon>Bacillati</taxon>
        <taxon>Actinomycetota</taxon>
        <taxon>Actinomycetes</taxon>
        <taxon>Mycobacteriales</taxon>
        <taxon>Nocardiaceae</taxon>
        <taxon>Nocardia</taxon>
    </lineage>
</organism>
<keyword evidence="4" id="KW-1185">Reference proteome</keyword>
<name>A0ABS0CC96_9NOCA</name>
<dbReference type="InterPro" id="IPR017894">
    <property type="entry name" value="HTH_IS21_transposase_type"/>
</dbReference>
<dbReference type="Pfam" id="PF14690">
    <property type="entry name" value="Zn_ribbon_ISL3"/>
    <property type="match status" value="1"/>
</dbReference>
<dbReference type="PANTHER" id="PTHR33498">
    <property type="entry name" value="TRANSPOSASE FOR INSERTION SEQUENCE ELEMENT IS1557"/>
    <property type="match status" value="1"/>
</dbReference>
<dbReference type="NCBIfam" id="NF033550">
    <property type="entry name" value="transpos_ISL3"/>
    <property type="match status" value="1"/>
</dbReference>
<sequence>MTREVPQSCPVCGVVSSRVHSRYSREIADVAVAGREVVLRLAVRRLFCGNGGCGRRIFAEQVSGLTVRYGRRSLALRDVLRRFALALGGRPAARLCAGVASAVSRMTLLRLIRALPQPDVGGLTVVGVDEFAFRKGRNYGTILVDMATRRPVDLLPEASSDALAAWLREHPGIEVICRDRAGYFADGARRGAPDAVQVADRWHLLANLTSAVERVLARKRSCLNERDPDQITAPPIPQPAPPDGPLAQRITRQHPQIQQMLGQGWTISAIARELHLDRKTVRRYARTEVEGLLSSGVRRASLIDPFVPYLQRRWREGCVNAAVLYSEIVAQGFGGSVKTVRRHLQHWRVAGVPVQAPPTITPRKAAGWIMRRCDDLTDDERERLRTIIDRCDEIATTAGLVTEFAMLLRQLRGAELAAWTQRAQASGIREISSFAATLHRDWDAVVAGLTLPYSNGPTEGNVNRLKLIKRAMYGRARFDLLRLRVLATS</sequence>
<evidence type="ECO:0000313" key="3">
    <source>
        <dbReference type="EMBL" id="MBF6227132.1"/>
    </source>
</evidence>
<protein>
    <submittedName>
        <fullName evidence="3">ISL3 family transposase</fullName>
    </submittedName>
</protein>
<dbReference type="Proteomes" id="UP000807309">
    <property type="component" value="Unassembled WGS sequence"/>
</dbReference>
<dbReference type="Pfam" id="PF01610">
    <property type="entry name" value="DDE_Tnp_ISL3"/>
    <property type="match status" value="2"/>
</dbReference>
<dbReference type="PANTHER" id="PTHR33498:SF1">
    <property type="entry name" value="TRANSPOSASE FOR INSERTION SEQUENCE ELEMENT IS1557"/>
    <property type="match status" value="1"/>
</dbReference>
<evidence type="ECO:0000259" key="2">
    <source>
        <dbReference type="PROSITE" id="PS50531"/>
    </source>
</evidence>
<evidence type="ECO:0000256" key="1">
    <source>
        <dbReference type="SAM" id="MobiDB-lite"/>
    </source>
</evidence>
<proteinExistence type="predicted"/>